<organism evidence="2 3">
    <name type="scientific">Carboxylicivirga marina</name>
    <dbReference type="NCBI Taxonomy" id="2800988"/>
    <lineage>
        <taxon>Bacteria</taxon>
        <taxon>Pseudomonadati</taxon>
        <taxon>Bacteroidota</taxon>
        <taxon>Bacteroidia</taxon>
        <taxon>Marinilabiliales</taxon>
        <taxon>Marinilabiliaceae</taxon>
        <taxon>Carboxylicivirga</taxon>
    </lineage>
</organism>
<evidence type="ECO:0000256" key="1">
    <source>
        <dbReference type="SAM" id="Phobius"/>
    </source>
</evidence>
<dbReference type="Proteomes" id="UP000605676">
    <property type="component" value="Unassembled WGS sequence"/>
</dbReference>
<dbReference type="EMBL" id="JAENRR010000023">
    <property type="protein sequence ID" value="MBK3517894.1"/>
    <property type="molecule type" value="Genomic_DNA"/>
</dbReference>
<feature type="transmembrane region" description="Helical" evidence="1">
    <location>
        <begin position="46"/>
        <end position="65"/>
    </location>
</feature>
<evidence type="ECO:0008006" key="4">
    <source>
        <dbReference type="Google" id="ProtNLM"/>
    </source>
</evidence>
<feature type="transmembrane region" description="Helical" evidence="1">
    <location>
        <begin position="6"/>
        <end position="25"/>
    </location>
</feature>
<protein>
    <recommendedName>
        <fullName evidence="4">Import component protein</fullName>
    </recommendedName>
</protein>
<accession>A0ABS1HL66</accession>
<keyword evidence="1" id="KW-1133">Transmembrane helix</keyword>
<evidence type="ECO:0000313" key="3">
    <source>
        <dbReference type="Proteomes" id="UP000605676"/>
    </source>
</evidence>
<evidence type="ECO:0000313" key="2">
    <source>
        <dbReference type="EMBL" id="MBK3517894.1"/>
    </source>
</evidence>
<sequence>MQDQSRLISTVSYITIIGWIIALILRQNENPKSELGLFHLRQSFGIMVLSFVASFAKIILTTISLGFIGNIVGICVFALWLIGLIGAIQGKFSKVPFIGDWIQENMRFVS</sequence>
<keyword evidence="3" id="KW-1185">Reference proteome</keyword>
<name>A0ABS1HL66_9BACT</name>
<proteinExistence type="predicted"/>
<gene>
    <name evidence="2" type="ORF">JIV24_11170</name>
</gene>
<comment type="caution">
    <text evidence="2">The sequence shown here is derived from an EMBL/GenBank/DDBJ whole genome shotgun (WGS) entry which is preliminary data.</text>
</comment>
<keyword evidence="1" id="KW-0472">Membrane</keyword>
<dbReference type="RefSeq" id="WP_200465122.1">
    <property type="nucleotide sequence ID" value="NZ_JAENRR010000023.1"/>
</dbReference>
<reference evidence="2 3" key="1">
    <citation type="submission" date="2021-01" db="EMBL/GenBank/DDBJ databases">
        <title>Carboxyliciviraga sp.nov., isolated from coastal sediments.</title>
        <authorList>
            <person name="Lu D."/>
            <person name="Zhang T."/>
        </authorList>
    </citation>
    <scope>NUCLEOTIDE SEQUENCE [LARGE SCALE GENOMIC DNA]</scope>
    <source>
        <strain evidence="2 3">N1Y132</strain>
    </source>
</reference>
<keyword evidence="1" id="KW-0812">Transmembrane</keyword>
<feature type="transmembrane region" description="Helical" evidence="1">
    <location>
        <begin position="71"/>
        <end position="88"/>
    </location>
</feature>